<dbReference type="PANTHER" id="PTHR42760:SF121">
    <property type="entry name" value="3-OXOACYL-(ACYL-CARRIER-PROTEIN) REDUCTASE"/>
    <property type="match status" value="1"/>
</dbReference>
<dbReference type="Pfam" id="PF00106">
    <property type="entry name" value="adh_short"/>
    <property type="match status" value="1"/>
</dbReference>
<sequence length="330" mass="35432">MLPVNTGVALVTGCAQGIGRAVATRLASDGFHLALTDLPGKQGHVEDLVHELSKRRSDIRTHVALGDVSVENTVRNSIKDVVVTAAAICPVNLLCDRAWLGPGILTMSAGSTCFNFVITTEKQWDNIFSVNTKGTFFYYKHVGKQMIKQGRGGRIIGMSSITGKRGVISRFLNLEMNSLKNLQLAWIYSIGLPFIGPYSASKYAVRGLTQAAASEFGKYGITVNACAPGSIETQLLRDAGVALEKLLTEESPAGLADVIDPSHAPLGRLGQPEDIAGLVSYLASADSSFMTVNAAQRSSDLSKIHDLRRKKVLSLADSSSKQESQKKKLR</sequence>
<dbReference type="Gene3D" id="3.40.50.720">
    <property type="entry name" value="NAD(P)-binding Rossmann-like Domain"/>
    <property type="match status" value="1"/>
</dbReference>
<comment type="caution">
    <text evidence="3">The sequence shown here is derived from an EMBL/GenBank/DDBJ whole genome shotgun (WGS) entry which is preliminary data.</text>
</comment>
<dbReference type="InterPro" id="IPR036291">
    <property type="entry name" value="NAD(P)-bd_dom_sf"/>
</dbReference>
<dbReference type="PANTHER" id="PTHR42760">
    <property type="entry name" value="SHORT-CHAIN DEHYDROGENASES/REDUCTASES FAMILY MEMBER"/>
    <property type="match status" value="1"/>
</dbReference>
<protein>
    <submittedName>
        <fullName evidence="3">NAD(P)-binding protein</fullName>
    </submittedName>
</protein>
<gene>
    <name evidence="3" type="ORF">CONPUDRAFT_77217</name>
</gene>
<dbReference type="GO" id="GO:0048038">
    <property type="term" value="F:quinone binding"/>
    <property type="evidence" value="ECO:0007669"/>
    <property type="project" value="TreeGrafter"/>
</dbReference>
<comment type="similarity">
    <text evidence="1">Belongs to the short-chain dehydrogenases/reductases (SDR) family.</text>
</comment>
<dbReference type="EMBL" id="JH711588">
    <property type="protein sequence ID" value="EIW75541.1"/>
    <property type="molecule type" value="Genomic_DNA"/>
</dbReference>
<dbReference type="AlphaFoldDB" id="A0A5M3MA68"/>
<dbReference type="Proteomes" id="UP000053558">
    <property type="component" value="Unassembled WGS sequence"/>
</dbReference>
<proteinExistence type="inferred from homology"/>
<keyword evidence="2" id="KW-0521">NADP</keyword>
<evidence type="ECO:0000256" key="2">
    <source>
        <dbReference type="ARBA" id="ARBA00022857"/>
    </source>
</evidence>
<evidence type="ECO:0000313" key="4">
    <source>
        <dbReference type="Proteomes" id="UP000053558"/>
    </source>
</evidence>
<accession>A0A5M3MA68</accession>
<reference evidence="4" key="1">
    <citation type="journal article" date="2012" name="Science">
        <title>The Paleozoic origin of enzymatic lignin decomposition reconstructed from 31 fungal genomes.</title>
        <authorList>
            <person name="Floudas D."/>
            <person name="Binder M."/>
            <person name="Riley R."/>
            <person name="Barry K."/>
            <person name="Blanchette R.A."/>
            <person name="Henrissat B."/>
            <person name="Martinez A.T."/>
            <person name="Otillar R."/>
            <person name="Spatafora J.W."/>
            <person name="Yadav J.S."/>
            <person name="Aerts A."/>
            <person name="Benoit I."/>
            <person name="Boyd A."/>
            <person name="Carlson A."/>
            <person name="Copeland A."/>
            <person name="Coutinho P.M."/>
            <person name="de Vries R.P."/>
            <person name="Ferreira P."/>
            <person name="Findley K."/>
            <person name="Foster B."/>
            <person name="Gaskell J."/>
            <person name="Glotzer D."/>
            <person name="Gorecki P."/>
            <person name="Heitman J."/>
            <person name="Hesse C."/>
            <person name="Hori C."/>
            <person name="Igarashi K."/>
            <person name="Jurgens J.A."/>
            <person name="Kallen N."/>
            <person name="Kersten P."/>
            <person name="Kohler A."/>
            <person name="Kuees U."/>
            <person name="Kumar T.K.A."/>
            <person name="Kuo A."/>
            <person name="LaButti K."/>
            <person name="Larrondo L.F."/>
            <person name="Lindquist E."/>
            <person name="Ling A."/>
            <person name="Lombard V."/>
            <person name="Lucas S."/>
            <person name="Lundell T."/>
            <person name="Martin R."/>
            <person name="McLaughlin D.J."/>
            <person name="Morgenstern I."/>
            <person name="Morin E."/>
            <person name="Murat C."/>
            <person name="Nagy L.G."/>
            <person name="Nolan M."/>
            <person name="Ohm R.A."/>
            <person name="Patyshakuliyeva A."/>
            <person name="Rokas A."/>
            <person name="Ruiz-Duenas F.J."/>
            <person name="Sabat G."/>
            <person name="Salamov A."/>
            <person name="Samejima M."/>
            <person name="Schmutz J."/>
            <person name="Slot J.C."/>
            <person name="St John F."/>
            <person name="Stenlid J."/>
            <person name="Sun H."/>
            <person name="Sun S."/>
            <person name="Syed K."/>
            <person name="Tsang A."/>
            <person name="Wiebenga A."/>
            <person name="Young D."/>
            <person name="Pisabarro A."/>
            <person name="Eastwood D.C."/>
            <person name="Martin F."/>
            <person name="Cullen D."/>
            <person name="Grigoriev I.V."/>
            <person name="Hibbett D.S."/>
        </authorList>
    </citation>
    <scope>NUCLEOTIDE SEQUENCE [LARGE SCALE GENOMIC DNA]</scope>
    <source>
        <strain evidence="4">RWD-64-598 SS2</strain>
    </source>
</reference>
<dbReference type="SUPFAM" id="SSF51735">
    <property type="entry name" value="NAD(P)-binding Rossmann-fold domains"/>
    <property type="match status" value="1"/>
</dbReference>
<dbReference type="RefSeq" id="XP_007774248.1">
    <property type="nucleotide sequence ID" value="XM_007776058.1"/>
</dbReference>
<evidence type="ECO:0000256" key="1">
    <source>
        <dbReference type="ARBA" id="ARBA00006484"/>
    </source>
</evidence>
<dbReference type="GO" id="GO:0006633">
    <property type="term" value="P:fatty acid biosynthetic process"/>
    <property type="evidence" value="ECO:0007669"/>
    <property type="project" value="TreeGrafter"/>
</dbReference>
<keyword evidence="4" id="KW-1185">Reference proteome</keyword>
<name>A0A5M3MA68_CONPW</name>
<dbReference type="InterPro" id="IPR020904">
    <property type="entry name" value="Sc_DH/Rdtase_CS"/>
</dbReference>
<organism evidence="3 4">
    <name type="scientific">Coniophora puteana (strain RWD-64-598)</name>
    <name type="common">Brown rot fungus</name>
    <dbReference type="NCBI Taxonomy" id="741705"/>
    <lineage>
        <taxon>Eukaryota</taxon>
        <taxon>Fungi</taxon>
        <taxon>Dikarya</taxon>
        <taxon>Basidiomycota</taxon>
        <taxon>Agaricomycotina</taxon>
        <taxon>Agaricomycetes</taxon>
        <taxon>Agaricomycetidae</taxon>
        <taxon>Boletales</taxon>
        <taxon>Coniophorineae</taxon>
        <taxon>Coniophoraceae</taxon>
        <taxon>Coniophora</taxon>
    </lineage>
</organism>
<dbReference type="OrthoDB" id="498125at2759"/>
<dbReference type="GO" id="GO:0016616">
    <property type="term" value="F:oxidoreductase activity, acting on the CH-OH group of donors, NAD or NADP as acceptor"/>
    <property type="evidence" value="ECO:0007669"/>
    <property type="project" value="TreeGrafter"/>
</dbReference>
<dbReference type="PROSITE" id="PS00061">
    <property type="entry name" value="ADH_SHORT"/>
    <property type="match status" value="1"/>
</dbReference>
<dbReference type="PRINTS" id="PR00081">
    <property type="entry name" value="GDHRDH"/>
</dbReference>
<evidence type="ECO:0000313" key="3">
    <source>
        <dbReference type="EMBL" id="EIW75541.1"/>
    </source>
</evidence>
<dbReference type="Pfam" id="PF13561">
    <property type="entry name" value="adh_short_C2"/>
    <property type="match status" value="1"/>
</dbReference>
<dbReference type="KEGG" id="cput:CONPUDRAFT_77217"/>
<dbReference type="InterPro" id="IPR002347">
    <property type="entry name" value="SDR_fam"/>
</dbReference>
<dbReference type="GeneID" id="19209591"/>